<feature type="transmembrane region" description="Helical" evidence="1">
    <location>
        <begin position="98"/>
        <end position="120"/>
    </location>
</feature>
<dbReference type="EMBL" id="JAENIJ010000021">
    <property type="protein sequence ID" value="MBK1883379.1"/>
    <property type="molecule type" value="Genomic_DNA"/>
</dbReference>
<gene>
    <name evidence="2" type="ORF">JIN85_13205</name>
</gene>
<feature type="transmembrane region" description="Helical" evidence="1">
    <location>
        <begin position="37"/>
        <end position="57"/>
    </location>
</feature>
<organism evidence="2 3">
    <name type="scientific">Luteolibacter pohnpeiensis</name>
    <dbReference type="NCBI Taxonomy" id="454153"/>
    <lineage>
        <taxon>Bacteria</taxon>
        <taxon>Pseudomonadati</taxon>
        <taxon>Verrucomicrobiota</taxon>
        <taxon>Verrucomicrobiia</taxon>
        <taxon>Verrucomicrobiales</taxon>
        <taxon>Verrucomicrobiaceae</taxon>
        <taxon>Luteolibacter</taxon>
    </lineage>
</organism>
<keyword evidence="3" id="KW-1185">Reference proteome</keyword>
<dbReference type="Proteomes" id="UP000603141">
    <property type="component" value="Unassembled WGS sequence"/>
</dbReference>
<keyword evidence="1" id="KW-0472">Membrane</keyword>
<sequence>MYNSVLTLILLAIAGVVLLGGYVAVCRWLVKGQAWGFLYVAYFVLFGTVGGWVFTFAMSPSGVAAMSAMFLSTVALAACLICAIVVSSREKKSRAEWIILAAGCSYPICLGVMVGIGFLLDSRLPS</sequence>
<reference evidence="2" key="1">
    <citation type="submission" date="2021-01" db="EMBL/GenBank/DDBJ databases">
        <title>Modified the classification status of verrucomicrobia.</title>
        <authorList>
            <person name="Feng X."/>
        </authorList>
    </citation>
    <scope>NUCLEOTIDE SEQUENCE</scope>
    <source>
        <strain evidence="2">KCTC 22041</strain>
    </source>
</reference>
<dbReference type="RefSeq" id="WP_200271470.1">
    <property type="nucleotide sequence ID" value="NZ_JAENIJ010000021.1"/>
</dbReference>
<name>A0A934S8V0_9BACT</name>
<feature type="transmembrane region" description="Helical" evidence="1">
    <location>
        <begin position="63"/>
        <end position="86"/>
    </location>
</feature>
<keyword evidence="1" id="KW-0812">Transmembrane</keyword>
<evidence type="ECO:0000313" key="2">
    <source>
        <dbReference type="EMBL" id="MBK1883379.1"/>
    </source>
</evidence>
<proteinExistence type="predicted"/>
<protein>
    <recommendedName>
        <fullName evidence="4">Transmembrane protein</fullName>
    </recommendedName>
</protein>
<dbReference type="AlphaFoldDB" id="A0A934S8V0"/>
<feature type="transmembrane region" description="Helical" evidence="1">
    <location>
        <begin position="6"/>
        <end position="30"/>
    </location>
</feature>
<comment type="caution">
    <text evidence="2">The sequence shown here is derived from an EMBL/GenBank/DDBJ whole genome shotgun (WGS) entry which is preliminary data.</text>
</comment>
<accession>A0A934S8V0</accession>
<evidence type="ECO:0000313" key="3">
    <source>
        <dbReference type="Proteomes" id="UP000603141"/>
    </source>
</evidence>
<keyword evidence="1" id="KW-1133">Transmembrane helix</keyword>
<evidence type="ECO:0000256" key="1">
    <source>
        <dbReference type="SAM" id="Phobius"/>
    </source>
</evidence>
<evidence type="ECO:0008006" key="4">
    <source>
        <dbReference type="Google" id="ProtNLM"/>
    </source>
</evidence>